<organism evidence="10 11">
    <name type="scientific">Pleurotus ostreatus (strain PC15)</name>
    <name type="common">Oyster mushroom</name>
    <dbReference type="NCBI Taxonomy" id="1137138"/>
    <lineage>
        <taxon>Eukaryota</taxon>
        <taxon>Fungi</taxon>
        <taxon>Dikarya</taxon>
        <taxon>Basidiomycota</taxon>
        <taxon>Agaricomycotina</taxon>
        <taxon>Agaricomycetes</taxon>
        <taxon>Agaricomycetidae</taxon>
        <taxon>Agaricales</taxon>
        <taxon>Pleurotineae</taxon>
        <taxon>Pleurotaceae</taxon>
        <taxon>Pleurotus</taxon>
    </lineage>
</organism>
<dbReference type="GO" id="GO:0050897">
    <property type="term" value="F:cobalt ion binding"/>
    <property type="evidence" value="ECO:0007669"/>
    <property type="project" value="TreeGrafter"/>
</dbReference>
<dbReference type="VEuPathDB" id="FungiDB:PLEOSDRAFT_23695"/>
<comment type="subcellular location">
    <subcellularLocation>
        <location evidence="1">Cell membrane</location>
        <topology evidence="1">Multi-pass membrane protein</topology>
    </subcellularLocation>
</comment>
<dbReference type="Gene3D" id="3.30.460.20">
    <property type="entry name" value="CorA soluble domain-like"/>
    <property type="match status" value="1"/>
</dbReference>
<protein>
    <submittedName>
        <fullName evidence="10">Cora superfamily</fullName>
    </submittedName>
</protein>
<keyword evidence="6 9" id="KW-1133">Transmembrane helix</keyword>
<dbReference type="InterPro" id="IPR045863">
    <property type="entry name" value="CorA_TM1_TM2"/>
</dbReference>
<feature type="region of interest" description="Disordered" evidence="8">
    <location>
        <begin position="1"/>
        <end position="48"/>
    </location>
</feature>
<evidence type="ECO:0000256" key="8">
    <source>
        <dbReference type="SAM" id="MobiDB-lite"/>
    </source>
</evidence>
<evidence type="ECO:0000256" key="9">
    <source>
        <dbReference type="SAM" id="Phobius"/>
    </source>
</evidence>
<dbReference type="GO" id="GO:0015095">
    <property type="term" value="F:magnesium ion transmembrane transporter activity"/>
    <property type="evidence" value="ECO:0007669"/>
    <property type="project" value="TreeGrafter"/>
</dbReference>
<dbReference type="InterPro" id="IPR002523">
    <property type="entry name" value="MgTranspt_CorA/ZnTranspt_ZntB"/>
</dbReference>
<feature type="compositionally biased region" description="Basic and acidic residues" evidence="8">
    <location>
        <begin position="1"/>
        <end position="11"/>
    </location>
</feature>
<dbReference type="Pfam" id="PF01544">
    <property type="entry name" value="CorA"/>
    <property type="match status" value="2"/>
</dbReference>
<evidence type="ECO:0000256" key="7">
    <source>
        <dbReference type="ARBA" id="ARBA00023136"/>
    </source>
</evidence>
<keyword evidence="4" id="KW-1003">Cell membrane</keyword>
<dbReference type="InParanoid" id="A0A067P4X1"/>
<dbReference type="EMBL" id="KL198006">
    <property type="protein sequence ID" value="KDQ31457.1"/>
    <property type="molecule type" value="Genomic_DNA"/>
</dbReference>
<accession>A0A067P4X1</accession>
<keyword evidence="5 9" id="KW-0812">Transmembrane</keyword>
<keyword evidence="3" id="KW-0813">Transport</keyword>
<proteinExistence type="inferred from homology"/>
<evidence type="ECO:0000256" key="6">
    <source>
        <dbReference type="ARBA" id="ARBA00022989"/>
    </source>
</evidence>
<dbReference type="SUPFAM" id="SSF143865">
    <property type="entry name" value="CorA soluble domain-like"/>
    <property type="match status" value="1"/>
</dbReference>
<dbReference type="AlphaFoldDB" id="A0A067P4X1"/>
<keyword evidence="7 9" id="KW-0472">Membrane</keyword>
<name>A0A067P4X1_PLEO1</name>
<dbReference type="HOGENOM" id="CLU_015119_1_0_1"/>
<evidence type="ECO:0000313" key="10">
    <source>
        <dbReference type="EMBL" id="KDQ31457.1"/>
    </source>
</evidence>
<reference evidence="11" key="1">
    <citation type="journal article" date="2014" name="Proc. Natl. Acad. Sci. U.S.A.">
        <title>Extensive sampling of basidiomycete genomes demonstrates inadequacy of the white-rot/brown-rot paradigm for wood decay fungi.</title>
        <authorList>
            <person name="Riley R."/>
            <person name="Salamov A.A."/>
            <person name="Brown D.W."/>
            <person name="Nagy L.G."/>
            <person name="Floudas D."/>
            <person name="Held B.W."/>
            <person name="Levasseur A."/>
            <person name="Lombard V."/>
            <person name="Morin E."/>
            <person name="Otillar R."/>
            <person name="Lindquist E.A."/>
            <person name="Sun H."/>
            <person name="LaButti K.M."/>
            <person name="Schmutz J."/>
            <person name="Jabbour D."/>
            <person name="Luo H."/>
            <person name="Baker S.E."/>
            <person name="Pisabarro A.G."/>
            <person name="Walton J.D."/>
            <person name="Blanchette R.A."/>
            <person name="Henrissat B."/>
            <person name="Martin F."/>
            <person name="Cullen D."/>
            <person name="Hibbett D.S."/>
            <person name="Grigoriev I.V."/>
        </authorList>
    </citation>
    <scope>NUCLEOTIDE SEQUENCE [LARGE SCALE GENOMIC DNA]</scope>
    <source>
        <strain evidence="11">PC15</strain>
    </source>
</reference>
<gene>
    <name evidence="10" type="primary">CorA2</name>
    <name evidence="10" type="ORF">PLEOSDRAFT_23695</name>
</gene>
<evidence type="ECO:0000256" key="1">
    <source>
        <dbReference type="ARBA" id="ARBA00004651"/>
    </source>
</evidence>
<feature type="transmembrane region" description="Helical" evidence="9">
    <location>
        <begin position="486"/>
        <end position="507"/>
    </location>
</feature>
<sequence length="572" mass="65175">MSSEGSARRPDPFVASKSEPSPHSRPRRRTYSNATYTHAGAGAEPGINPRRDSAFAEYGHIKQASQIEVVDYSNEKITSSVYDNAGFIHALRDKTRFAREPWTTVRWINIGGLSWDVLSSVAVAYDLHSLALEDVLQEQGHNHSKADYYQNHLFLRILCHSLASDTDEHDADISALPDNVAFPRTASPIPVSSSSFNLDYTTEDNPNDAEKPSRFSFLTRRRGDVENRRSYLSPRDLKHKFSGLTGFRDAARQRRLLKLQALKRGDRVNVKVAPLYMFLSRDGTVITMHPTPNLDFTQPITARLHQDDSVLRTSNDASLLVESILDLVVDRVLEVIDAYQDKIHQIENEILLKPTMNTVRSLHILSGDLILHKRTLDPIKTVIYGLRRYDLDRCIALADMSAGSLQDSHKAEWQTHSVHNLQMPHHKSVRVEGYMSYKAKTYLADVYDHMEFVLTSLDMFAGISENLINYAFNAYMPPIVYSRRRLTVATIIFLPLTLLTGYFGMNFDFMWSLRNHSDLVFWIISLPVMGILLPIFLFHDISRMFHYLRKRMAGERLIKVRGSSVFSIKSSG</sequence>
<dbReference type="GO" id="GO:0000287">
    <property type="term" value="F:magnesium ion binding"/>
    <property type="evidence" value="ECO:0007669"/>
    <property type="project" value="TreeGrafter"/>
</dbReference>
<evidence type="ECO:0000313" key="11">
    <source>
        <dbReference type="Proteomes" id="UP000027073"/>
    </source>
</evidence>
<dbReference type="Gene3D" id="1.20.58.340">
    <property type="entry name" value="Magnesium transport protein CorA, transmembrane region"/>
    <property type="match status" value="2"/>
</dbReference>
<feature type="transmembrane region" description="Helical" evidence="9">
    <location>
        <begin position="519"/>
        <end position="541"/>
    </location>
</feature>
<evidence type="ECO:0000256" key="4">
    <source>
        <dbReference type="ARBA" id="ARBA00022475"/>
    </source>
</evidence>
<evidence type="ECO:0000256" key="3">
    <source>
        <dbReference type="ARBA" id="ARBA00022448"/>
    </source>
</evidence>
<dbReference type="Proteomes" id="UP000027073">
    <property type="component" value="Unassembled WGS sequence"/>
</dbReference>
<dbReference type="PANTHER" id="PTHR46494">
    <property type="entry name" value="CORA FAMILY METAL ION TRANSPORTER (EUROFUNG)"/>
    <property type="match status" value="1"/>
</dbReference>
<dbReference type="OrthoDB" id="165352at2759"/>
<dbReference type="SUPFAM" id="SSF144083">
    <property type="entry name" value="Magnesium transport protein CorA, transmembrane region"/>
    <property type="match status" value="1"/>
</dbReference>
<dbReference type="PANTHER" id="PTHR46494:SF1">
    <property type="entry name" value="CORA FAMILY METAL ION TRANSPORTER (EUROFUNG)"/>
    <property type="match status" value="1"/>
</dbReference>
<dbReference type="GO" id="GO:0015087">
    <property type="term" value="F:cobalt ion transmembrane transporter activity"/>
    <property type="evidence" value="ECO:0007669"/>
    <property type="project" value="TreeGrafter"/>
</dbReference>
<evidence type="ECO:0000256" key="2">
    <source>
        <dbReference type="ARBA" id="ARBA00009765"/>
    </source>
</evidence>
<dbReference type="GO" id="GO:0005886">
    <property type="term" value="C:plasma membrane"/>
    <property type="evidence" value="ECO:0007669"/>
    <property type="project" value="UniProtKB-SubCell"/>
</dbReference>
<evidence type="ECO:0000256" key="5">
    <source>
        <dbReference type="ARBA" id="ARBA00022692"/>
    </source>
</evidence>
<dbReference type="InterPro" id="IPR045861">
    <property type="entry name" value="CorA_cytoplasmic_dom"/>
</dbReference>
<comment type="similarity">
    <text evidence="2">Belongs to the CorA metal ion transporter (MIT) (TC 1.A.35) family.</text>
</comment>